<evidence type="ECO:0000256" key="2">
    <source>
        <dbReference type="ARBA" id="ARBA00023002"/>
    </source>
</evidence>
<sequence>MKLGSLGLELEALHARFSGENLDPWLENLSEKHHCNPTRLALAGILQQSNDVVPIPGTIKIKHFDDNIDSLVLDLMEEEIPVLCV</sequence>
<dbReference type="Gene3D" id="3.20.20.100">
    <property type="entry name" value="NADP-dependent oxidoreductase domain"/>
    <property type="match status" value="1"/>
</dbReference>
<keyword evidence="2" id="KW-0560">Oxidoreductase</keyword>
<evidence type="ECO:0000313" key="4">
    <source>
        <dbReference type="EMBL" id="PKA48810.1"/>
    </source>
</evidence>
<dbReference type="InterPro" id="IPR050791">
    <property type="entry name" value="Aldo-Keto_reductase"/>
</dbReference>
<keyword evidence="5" id="KW-1185">Reference proteome</keyword>
<protein>
    <submittedName>
        <fullName evidence="4">Putative aldo-keto reductase 1</fullName>
    </submittedName>
</protein>
<proteinExistence type="predicted"/>
<organism evidence="4 5">
    <name type="scientific">Apostasia shenzhenica</name>
    <dbReference type="NCBI Taxonomy" id="1088818"/>
    <lineage>
        <taxon>Eukaryota</taxon>
        <taxon>Viridiplantae</taxon>
        <taxon>Streptophyta</taxon>
        <taxon>Embryophyta</taxon>
        <taxon>Tracheophyta</taxon>
        <taxon>Spermatophyta</taxon>
        <taxon>Magnoliopsida</taxon>
        <taxon>Liliopsida</taxon>
        <taxon>Asparagales</taxon>
        <taxon>Orchidaceae</taxon>
        <taxon>Apostasioideae</taxon>
        <taxon>Apostasia</taxon>
    </lineage>
</organism>
<name>A0A2H9ZZS6_9ASPA</name>
<dbReference type="AlphaFoldDB" id="A0A2H9ZZS6"/>
<evidence type="ECO:0000313" key="5">
    <source>
        <dbReference type="Proteomes" id="UP000236161"/>
    </source>
</evidence>
<dbReference type="EMBL" id="KZ452167">
    <property type="protein sequence ID" value="PKA48810.1"/>
    <property type="molecule type" value="Genomic_DNA"/>
</dbReference>
<feature type="domain" description="NADP-dependent oxidoreductase" evidence="3">
    <location>
        <begin position="22"/>
        <end position="80"/>
    </location>
</feature>
<dbReference type="STRING" id="1088818.A0A2H9ZZS6"/>
<dbReference type="InterPro" id="IPR036812">
    <property type="entry name" value="NAD(P)_OxRdtase_dom_sf"/>
</dbReference>
<dbReference type="Proteomes" id="UP000236161">
    <property type="component" value="Unassembled WGS sequence"/>
</dbReference>
<dbReference type="GO" id="GO:0016491">
    <property type="term" value="F:oxidoreductase activity"/>
    <property type="evidence" value="ECO:0007669"/>
    <property type="project" value="UniProtKB-KW"/>
</dbReference>
<dbReference type="SUPFAM" id="SSF51430">
    <property type="entry name" value="NAD(P)-linked oxidoreductase"/>
    <property type="match status" value="1"/>
</dbReference>
<dbReference type="PANTHER" id="PTHR43625">
    <property type="entry name" value="AFLATOXIN B1 ALDEHYDE REDUCTASE"/>
    <property type="match status" value="1"/>
</dbReference>
<reference evidence="4 5" key="1">
    <citation type="journal article" date="2017" name="Nature">
        <title>The Apostasia genome and the evolution of orchids.</title>
        <authorList>
            <person name="Zhang G.Q."/>
            <person name="Liu K.W."/>
            <person name="Li Z."/>
            <person name="Lohaus R."/>
            <person name="Hsiao Y.Y."/>
            <person name="Niu S.C."/>
            <person name="Wang J.Y."/>
            <person name="Lin Y.C."/>
            <person name="Xu Q."/>
            <person name="Chen L.J."/>
            <person name="Yoshida K."/>
            <person name="Fujiwara S."/>
            <person name="Wang Z.W."/>
            <person name="Zhang Y.Q."/>
            <person name="Mitsuda N."/>
            <person name="Wang M."/>
            <person name="Liu G.H."/>
            <person name="Pecoraro L."/>
            <person name="Huang H.X."/>
            <person name="Xiao X.J."/>
            <person name="Lin M."/>
            <person name="Wu X.Y."/>
            <person name="Wu W.L."/>
            <person name="Chen Y.Y."/>
            <person name="Chang S.B."/>
            <person name="Sakamoto S."/>
            <person name="Ohme-Takagi M."/>
            <person name="Yagi M."/>
            <person name="Zeng S.J."/>
            <person name="Shen C.Y."/>
            <person name="Yeh C.M."/>
            <person name="Luo Y.B."/>
            <person name="Tsai W.C."/>
            <person name="Van de Peer Y."/>
            <person name="Liu Z.J."/>
        </authorList>
    </citation>
    <scope>NUCLEOTIDE SEQUENCE [LARGE SCALE GENOMIC DNA]</scope>
    <source>
        <strain evidence="5">cv. Shenzhen</strain>
        <tissue evidence="4">Stem</tissue>
    </source>
</reference>
<dbReference type="Pfam" id="PF00248">
    <property type="entry name" value="Aldo_ket_red"/>
    <property type="match status" value="1"/>
</dbReference>
<dbReference type="PANTHER" id="PTHR43625:SF81">
    <property type="entry name" value="OS01G0618100 PROTEIN"/>
    <property type="match status" value="1"/>
</dbReference>
<evidence type="ECO:0000259" key="3">
    <source>
        <dbReference type="Pfam" id="PF00248"/>
    </source>
</evidence>
<dbReference type="GO" id="GO:0005737">
    <property type="term" value="C:cytoplasm"/>
    <property type="evidence" value="ECO:0007669"/>
    <property type="project" value="TreeGrafter"/>
</dbReference>
<keyword evidence="1" id="KW-0521">NADP</keyword>
<gene>
    <name evidence="4" type="primary">AKR1</name>
    <name evidence="4" type="ORF">AXF42_Ash020984</name>
</gene>
<dbReference type="InterPro" id="IPR023210">
    <property type="entry name" value="NADP_OxRdtase_dom"/>
</dbReference>
<accession>A0A2H9ZZS6</accession>
<evidence type="ECO:0000256" key="1">
    <source>
        <dbReference type="ARBA" id="ARBA00022857"/>
    </source>
</evidence>
<dbReference type="OrthoDB" id="770887at2759"/>